<accession>A0A1Y1IRF3</accession>
<sequence>LWPSDQRIYEALFKRYTAVRKAMEDARPPQHMSEREAKNWKSLDEINQRRIELQRKVNRSIAPKKPEEITVGDKVTLCRYLVLCLYTQMPAIRNDWSNLPIVRFEEVGSTAARELMAGSRNYLLEYAKGSYRLHLKTYKTDKTHGPHILDIPVRLGNVIAESLAIFPRKYLLSRMRTPDAPMGSGYLTKFLAAIYPDSNLGSCLLRKITISNAKDAPSLYERDQLAKSMLHTAPIAMRHYELRYRSDGSRIQF</sequence>
<dbReference type="OMA" id="EREAKNW"/>
<dbReference type="AlphaFoldDB" id="A0A1Y1IRF3"/>
<reference evidence="1 2" key="1">
    <citation type="journal article" date="2014" name="Nat. Commun.">
        <title>Klebsormidium flaccidum genome reveals primary factors for plant terrestrial adaptation.</title>
        <authorList>
            <person name="Hori K."/>
            <person name="Maruyama F."/>
            <person name="Fujisawa T."/>
            <person name="Togashi T."/>
            <person name="Yamamoto N."/>
            <person name="Seo M."/>
            <person name="Sato S."/>
            <person name="Yamada T."/>
            <person name="Mori H."/>
            <person name="Tajima N."/>
            <person name="Moriyama T."/>
            <person name="Ikeuchi M."/>
            <person name="Watanabe M."/>
            <person name="Wada H."/>
            <person name="Kobayashi K."/>
            <person name="Saito M."/>
            <person name="Masuda T."/>
            <person name="Sasaki-Sekimoto Y."/>
            <person name="Mashiguchi K."/>
            <person name="Awai K."/>
            <person name="Shimojima M."/>
            <person name="Masuda S."/>
            <person name="Iwai M."/>
            <person name="Nobusawa T."/>
            <person name="Narise T."/>
            <person name="Kondo S."/>
            <person name="Saito H."/>
            <person name="Sato R."/>
            <person name="Murakawa M."/>
            <person name="Ihara Y."/>
            <person name="Oshima-Yamada Y."/>
            <person name="Ohtaka K."/>
            <person name="Satoh M."/>
            <person name="Sonobe K."/>
            <person name="Ishii M."/>
            <person name="Ohtani R."/>
            <person name="Kanamori-Sato M."/>
            <person name="Honoki R."/>
            <person name="Miyazaki D."/>
            <person name="Mochizuki H."/>
            <person name="Umetsu J."/>
            <person name="Higashi K."/>
            <person name="Shibata D."/>
            <person name="Kamiya Y."/>
            <person name="Sato N."/>
            <person name="Nakamura Y."/>
            <person name="Tabata S."/>
            <person name="Ida S."/>
            <person name="Kurokawa K."/>
            <person name="Ohta H."/>
        </authorList>
    </citation>
    <scope>NUCLEOTIDE SEQUENCE [LARGE SCALE GENOMIC DNA]</scope>
    <source>
        <strain evidence="1 2">NIES-2285</strain>
    </source>
</reference>
<evidence type="ECO:0000313" key="2">
    <source>
        <dbReference type="Proteomes" id="UP000054558"/>
    </source>
</evidence>
<evidence type="ECO:0000313" key="1">
    <source>
        <dbReference type="EMBL" id="GAQ93274.1"/>
    </source>
</evidence>
<feature type="non-terminal residue" evidence="1">
    <location>
        <position position="1"/>
    </location>
</feature>
<name>A0A1Y1IRF3_KLENI</name>
<dbReference type="EMBL" id="DF238356">
    <property type="protein sequence ID" value="GAQ93274.1"/>
    <property type="molecule type" value="Genomic_DNA"/>
</dbReference>
<dbReference type="Proteomes" id="UP000054558">
    <property type="component" value="Unassembled WGS sequence"/>
</dbReference>
<gene>
    <name evidence="1" type="ORF">KFL_014070010</name>
</gene>
<keyword evidence="2" id="KW-1185">Reference proteome</keyword>
<proteinExistence type="predicted"/>
<protein>
    <submittedName>
        <fullName evidence="1">Uncharacterized protein</fullName>
    </submittedName>
</protein>
<organism evidence="1 2">
    <name type="scientific">Klebsormidium nitens</name>
    <name type="common">Green alga</name>
    <name type="synonym">Ulothrix nitens</name>
    <dbReference type="NCBI Taxonomy" id="105231"/>
    <lineage>
        <taxon>Eukaryota</taxon>
        <taxon>Viridiplantae</taxon>
        <taxon>Streptophyta</taxon>
        <taxon>Klebsormidiophyceae</taxon>
        <taxon>Klebsormidiales</taxon>
        <taxon>Klebsormidiaceae</taxon>
        <taxon>Klebsormidium</taxon>
    </lineage>
</organism>